<evidence type="ECO:0000256" key="3">
    <source>
        <dbReference type="ARBA" id="ARBA00022963"/>
    </source>
</evidence>
<dbReference type="GO" id="GO:0016787">
    <property type="term" value="F:hydrolase activity"/>
    <property type="evidence" value="ECO:0007669"/>
    <property type="project" value="UniProtKB-KW"/>
</dbReference>
<reference evidence="5 6" key="2">
    <citation type="submission" date="2024-10" db="EMBL/GenBank/DDBJ databases">
        <authorList>
            <person name="Ryan C."/>
        </authorList>
    </citation>
    <scope>NUCLEOTIDE SEQUENCE [LARGE SCALE GENOMIC DNA]</scope>
</reference>
<evidence type="ECO:0000313" key="5">
    <source>
        <dbReference type="EMBL" id="CAL5048028.1"/>
    </source>
</evidence>
<keyword evidence="3" id="KW-0442">Lipid degradation</keyword>
<evidence type="ECO:0000256" key="1">
    <source>
        <dbReference type="ARBA" id="ARBA00008668"/>
    </source>
</evidence>
<evidence type="ECO:0000256" key="2">
    <source>
        <dbReference type="ARBA" id="ARBA00022801"/>
    </source>
</evidence>
<keyword evidence="3" id="KW-0443">Lipid metabolism</keyword>
<feature type="signal peptide" evidence="4">
    <location>
        <begin position="1"/>
        <end position="27"/>
    </location>
</feature>
<evidence type="ECO:0008006" key="7">
    <source>
        <dbReference type="Google" id="ProtNLM"/>
    </source>
</evidence>
<organism evidence="5 6">
    <name type="scientific">Urochloa decumbens</name>
    <dbReference type="NCBI Taxonomy" id="240449"/>
    <lineage>
        <taxon>Eukaryota</taxon>
        <taxon>Viridiplantae</taxon>
        <taxon>Streptophyta</taxon>
        <taxon>Embryophyta</taxon>
        <taxon>Tracheophyta</taxon>
        <taxon>Spermatophyta</taxon>
        <taxon>Magnoliopsida</taxon>
        <taxon>Liliopsida</taxon>
        <taxon>Poales</taxon>
        <taxon>Poaceae</taxon>
        <taxon>PACMAD clade</taxon>
        <taxon>Panicoideae</taxon>
        <taxon>Panicodae</taxon>
        <taxon>Paniceae</taxon>
        <taxon>Melinidinae</taxon>
        <taxon>Urochloa</taxon>
    </lineage>
</organism>
<keyword evidence="4" id="KW-0732">Signal</keyword>
<gene>
    <name evidence="5" type="ORF">URODEC1_LOCUS90207</name>
</gene>
<dbReference type="PANTHER" id="PTHR45648">
    <property type="entry name" value="GDSL LIPASE/ACYLHYDROLASE FAMILY PROTEIN (AFU_ORTHOLOGUE AFUA_4G14700)"/>
    <property type="match status" value="1"/>
</dbReference>
<evidence type="ECO:0000256" key="4">
    <source>
        <dbReference type="SAM" id="SignalP"/>
    </source>
</evidence>
<accession>A0ABC9DY87</accession>
<dbReference type="InterPro" id="IPR001087">
    <property type="entry name" value="GDSL"/>
</dbReference>
<dbReference type="EMBL" id="OZ075145">
    <property type="protein sequence ID" value="CAL5048028.1"/>
    <property type="molecule type" value="Genomic_DNA"/>
</dbReference>
<dbReference type="Pfam" id="PF00657">
    <property type="entry name" value="Lipase_GDSL"/>
    <property type="match status" value="1"/>
</dbReference>
<dbReference type="InterPro" id="IPR051058">
    <property type="entry name" value="GDSL_Est/Lipase"/>
</dbReference>
<keyword evidence="2" id="KW-0378">Hydrolase</keyword>
<dbReference type="Gene3D" id="3.40.50.1110">
    <property type="entry name" value="SGNH hydrolase"/>
    <property type="match status" value="2"/>
</dbReference>
<dbReference type="Proteomes" id="UP001497457">
    <property type="component" value="Chromosome 35b"/>
</dbReference>
<feature type="chain" id="PRO_5044824197" description="GDSL esterase/lipase" evidence="4">
    <location>
        <begin position="28"/>
        <end position="448"/>
    </location>
</feature>
<proteinExistence type="inferred from homology"/>
<dbReference type="PANTHER" id="PTHR45648:SF147">
    <property type="entry name" value="GDSL ESTERASE_LIPASE"/>
    <property type="match status" value="1"/>
</dbReference>
<keyword evidence="6" id="KW-1185">Reference proteome</keyword>
<dbReference type="GO" id="GO:0016042">
    <property type="term" value="P:lipid catabolic process"/>
    <property type="evidence" value="ECO:0007669"/>
    <property type="project" value="UniProtKB-KW"/>
</dbReference>
<name>A0ABC9DY87_9POAL</name>
<sequence length="448" mass="47434">MGFLRVLLLCLLVIRVMVLVGVTGGGAHRPPAMYVFGSSILDVGNNNYLPGAAVGRANRRFNGIDFPASIPTGRFSNGYNIADYVAKNMGFACSPPAYLSLAPNSSGPLVQTALSSGINYASGGAGILDSTKREVHFTPLTLSLSLKDPPEIQNRTACTLQVSIPVKNPPYDSSKWFTRWFSLTWRQRVCGPHVSAKGGRVSPHNAGNTIPLSKQVQYFNATRTKMVAAVGPHAATTLLSKSVFLIGIGNNDMFVSAFAEQARNRSAAEQKKDAAALYADLISNYTATMTELHAMGARKFALVGVGLQGCVPGVRALSPAGACWDGLNDLSAGFDAALRTELAGGLSALLPGAAYSLGDCLGFTRDVLADPRASGFDDAAGACCGGGRLSAEAECFPNSTLCADRDRHVFWDRAHFSQRMASLIARAFYDGPAKYTTPISFMQLAQSS</sequence>
<dbReference type="InterPro" id="IPR035669">
    <property type="entry name" value="SGNH_plant_lipase-like"/>
</dbReference>
<dbReference type="CDD" id="cd01837">
    <property type="entry name" value="SGNH_plant_lipase_like"/>
    <property type="match status" value="1"/>
</dbReference>
<evidence type="ECO:0000313" key="6">
    <source>
        <dbReference type="Proteomes" id="UP001497457"/>
    </source>
</evidence>
<protein>
    <recommendedName>
        <fullName evidence="7">GDSL esterase/lipase</fullName>
    </recommendedName>
</protein>
<comment type="similarity">
    <text evidence="1">Belongs to the 'GDSL' lipolytic enzyme family.</text>
</comment>
<dbReference type="InterPro" id="IPR036514">
    <property type="entry name" value="SGNH_hydro_sf"/>
</dbReference>
<dbReference type="AlphaFoldDB" id="A0ABC9DY87"/>
<reference evidence="6" key="1">
    <citation type="submission" date="2024-06" db="EMBL/GenBank/DDBJ databases">
        <authorList>
            <person name="Ryan C."/>
        </authorList>
    </citation>
    <scope>NUCLEOTIDE SEQUENCE [LARGE SCALE GENOMIC DNA]</scope>
</reference>